<reference evidence="2 3" key="1">
    <citation type="submission" date="2023-03" db="EMBL/GenBank/DDBJ databases">
        <title>WGS of Gossypium arboreum.</title>
        <authorList>
            <person name="Yu D."/>
        </authorList>
    </citation>
    <scope>NUCLEOTIDE SEQUENCE [LARGE SCALE GENOMIC DNA]</scope>
    <source>
        <tissue evidence="2">Leaf</tissue>
    </source>
</reference>
<sequence length="119" mass="13673">MDKVRTVMLHLEGQALDWYHLYSQRHRGLHMLKWSCNAHSLNECFGSSIFWDIMVELVTLKQKGSVDHFSDQFVSLLTQLQLTESYALRLQGLHTMRFNVSIGTVKAIFVVDSGSTDNL</sequence>
<name>A0ABR0QN51_GOSAR</name>
<dbReference type="Pfam" id="PF03732">
    <property type="entry name" value="Retrotrans_gag"/>
    <property type="match status" value="1"/>
</dbReference>
<proteinExistence type="predicted"/>
<keyword evidence="3" id="KW-1185">Reference proteome</keyword>
<comment type="caution">
    <text evidence="2">The sequence shown here is derived from an EMBL/GenBank/DDBJ whole genome shotgun (WGS) entry which is preliminary data.</text>
</comment>
<evidence type="ECO:0000313" key="2">
    <source>
        <dbReference type="EMBL" id="KAK5840277.1"/>
    </source>
</evidence>
<dbReference type="InterPro" id="IPR005162">
    <property type="entry name" value="Retrotrans_gag_dom"/>
</dbReference>
<accession>A0ABR0QN51</accession>
<dbReference type="Proteomes" id="UP001358586">
    <property type="component" value="Chromosome 3"/>
</dbReference>
<organism evidence="2 3">
    <name type="scientific">Gossypium arboreum</name>
    <name type="common">Tree cotton</name>
    <name type="synonym">Gossypium nanking</name>
    <dbReference type="NCBI Taxonomy" id="29729"/>
    <lineage>
        <taxon>Eukaryota</taxon>
        <taxon>Viridiplantae</taxon>
        <taxon>Streptophyta</taxon>
        <taxon>Embryophyta</taxon>
        <taxon>Tracheophyta</taxon>
        <taxon>Spermatophyta</taxon>
        <taxon>Magnoliopsida</taxon>
        <taxon>eudicotyledons</taxon>
        <taxon>Gunneridae</taxon>
        <taxon>Pentapetalae</taxon>
        <taxon>rosids</taxon>
        <taxon>malvids</taxon>
        <taxon>Malvales</taxon>
        <taxon>Malvaceae</taxon>
        <taxon>Malvoideae</taxon>
        <taxon>Gossypium</taxon>
    </lineage>
</organism>
<dbReference type="EMBL" id="JARKNE010000003">
    <property type="protein sequence ID" value="KAK5840277.1"/>
    <property type="molecule type" value="Genomic_DNA"/>
</dbReference>
<protein>
    <recommendedName>
        <fullName evidence="1">Retrotransposon gag domain-containing protein</fullName>
    </recommendedName>
</protein>
<feature type="domain" description="Retrotransposon gag" evidence="1">
    <location>
        <begin position="7"/>
        <end position="93"/>
    </location>
</feature>
<evidence type="ECO:0000313" key="3">
    <source>
        <dbReference type="Proteomes" id="UP001358586"/>
    </source>
</evidence>
<gene>
    <name evidence="2" type="ORF">PVK06_009168</name>
</gene>
<evidence type="ECO:0000259" key="1">
    <source>
        <dbReference type="Pfam" id="PF03732"/>
    </source>
</evidence>